<organism evidence="12 13">
    <name type="scientific">Acetivibrio clariflavus (strain DSM 19732 / NBRC 101661 / EBR45)</name>
    <name type="common">Clostridium clariflavum</name>
    <dbReference type="NCBI Taxonomy" id="720554"/>
    <lineage>
        <taxon>Bacteria</taxon>
        <taxon>Bacillati</taxon>
        <taxon>Bacillota</taxon>
        <taxon>Clostridia</taxon>
        <taxon>Eubacteriales</taxon>
        <taxon>Oscillospiraceae</taxon>
        <taxon>Acetivibrio</taxon>
    </lineage>
</organism>
<dbReference type="KEGG" id="ccl:Clocl_2166"/>
<keyword evidence="4 10" id="KW-0378">Hydrolase</keyword>
<sequence>MKLVLNTPGLYLCRRGECFQIQDNNEKKEIAAAKVDQIMITTHAAMTTDAIELALENNIDIIFLKSTGQPMGRVWHSKLGSISTIRRKQLFLQDSPFGLLLIKEWLVEKMDNQIKLLNKLAANRRDEERRKIIKDALEKIQKQKENIQAIPSNETVENVRGLILGYEGTAGRVYFETLGKLIPEKYYFEKRSRNPALDPFNCMLNYSYGILYSSVEKACIIAGLDPYIGIMHTDNYNKKALVFDLVEMYRGYMDEIVFRLFSTKKVEDEFFDRVEEGYYLNKEGKKLLIGEYNKELEVKMNYRGRCIEFANIIQYDCHQIANRILKEEIKC</sequence>
<dbReference type="NCBIfam" id="TIGR00287">
    <property type="entry name" value="cas1"/>
    <property type="match status" value="1"/>
</dbReference>
<evidence type="ECO:0000256" key="5">
    <source>
        <dbReference type="ARBA" id="ARBA00022842"/>
    </source>
</evidence>
<reference evidence="13" key="1">
    <citation type="submission" date="2011-12" db="EMBL/GenBank/DDBJ databases">
        <title>Complete sequence of Clostridium clariflavum DSM 19732.</title>
        <authorList>
            <consortium name="US DOE Joint Genome Institute"/>
            <person name="Lucas S."/>
            <person name="Han J."/>
            <person name="Lapidus A."/>
            <person name="Cheng J.-F."/>
            <person name="Goodwin L."/>
            <person name="Pitluck S."/>
            <person name="Peters L."/>
            <person name="Teshima H."/>
            <person name="Detter J.C."/>
            <person name="Han C."/>
            <person name="Tapia R."/>
            <person name="Land M."/>
            <person name="Hauser L."/>
            <person name="Kyrpides N."/>
            <person name="Ivanova N."/>
            <person name="Pagani I."/>
            <person name="Kitzmiller T."/>
            <person name="Lynd L."/>
            <person name="Izquierdo J."/>
            <person name="Woyke T."/>
        </authorList>
    </citation>
    <scope>NUCLEOTIDE SEQUENCE [LARGE SCALE GENOMIC DNA]</scope>
    <source>
        <strain evidence="13">DSM 19732 / NBRC 101661 / EBR45</strain>
    </source>
</reference>
<comment type="subunit">
    <text evidence="9 10">Homodimer, forms a heterotetramer with a Cas2 homodimer.</text>
</comment>
<protein>
    <recommendedName>
        <fullName evidence="10">CRISPR-associated endonuclease Cas1</fullName>
        <ecNumber evidence="10">3.1.-.-</ecNumber>
    </recommendedName>
</protein>
<keyword evidence="1 10" id="KW-0540">Nuclease</keyword>
<evidence type="ECO:0000313" key="12">
    <source>
        <dbReference type="EMBL" id="AEV68759.1"/>
    </source>
</evidence>
<name>G8LX68_ACECE</name>
<dbReference type="EMBL" id="CP003065">
    <property type="protein sequence ID" value="AEV68759.1"/>
    <property type="molecule type" value="Genomic_DNA"/>
</dbReference>
<comment type="function">
    <text evidence="10">CRISPR (clustered regularly interspaced short palindromic repeat), is an adaptive immune system that provides protection against mobile genetic elements (viruses, transposable elements and conjugative plasmids). CRISPR clusters contain spacers, sequences complementary to antecedent mobile elements, and target invading nucleic acids. CRISPR clusters are transcribed and processed into CRISPR RNA (crRNA). Acts as a dsDNA endonuclease. Involved in the integration of spacer DNA into the CRISPR cassette.</text>
</comment>
<comment type="cofactor">
    <cofactor evidence="10">
        <name>Mg(2+)</name>
        <dbReference type="ChEBI" id="CHEBI:18420"/>
    </cofactor>
    <cofactor evidence="10">
        <name>Mn(2+)</name>
        <dbReference type="ChEBI" id="CHEBI:29035"/>
    </cofactor>
</comment>
<dbReference type="AlphaFoldDB" id="G8LX68"/>
<dbReference type="Gene3D" id="3.100.10.20">
    <property type="entry name" value="CRISPR-associated endonuclease Cas1, N-terminal domain"/>
    <property type="match status" value="1"/>
</dbReference>
<feature type="binding site" evidence="10">
    <location>
        <position position="232"/>
    </location>
    <ligand>
        <name>Mn(2+)</name>
        <dbReference type="ChEBI" id="CHEBI:29035"/>
    </ligand>
</feature>
<dbReference type="Gene3D" id="1.20.120.920">
    <property type="entry name" value="CRISPR-associated endonuclease Cas1, C-terminal domain"/>
    <property type="match status" value="1"/>
</dbReference>
<dbReference type="STRING" id="720554.Clocl_2166"/>
<dbReference type="OrthoDB" id="9803119at2"/>
<keyword evidence="5 10" id="KW-0460">Magnesium</keyword>
<feature type="binding site" evidence="10">
    <location>
        <position position="167"/>
    </location>
    <ligand>
        <name>Mn(2+)</name>
        <dbReference type="ChEBI" id="CHEBI:29035"/>
    </ligand>
</feature>
<dbReference type="GO" id="GO:0004519">
    <property type="term" value="F:endonuclease activity"/>
    <property type="evidence" value="ECO:0007669"/>
    <property type="project" value="UniProtKB-UniRule"/>
</dbReference>
<keyword evidence="3 10" id="KW-0255">Endonuclease</keyword>
<evidence type="ECO:0000256" key="11">
    <source>
        <dbReference type="SAM" id="Coils"/>
    </source>
</evidence>
<dbReference type="HOGENOM" id="CLU_052779_0_1_9"/>
<evidence type="ECO:0000256" key="6">
    <source>
        <dbReference type="ARBA" id="ARBA00023118"/>
    </source>
</evidence>
<dbReference type="InterPro" id="IPR050646">
    <property type="entry name" value="Cas1"/>
</dbReference>
<keyword evidence="2 10" id="KW-0479">Metal-binding</keyword>
<dbReference type="GO" id="GO:0046872">
    <property type="term" value="F:metal ion binding"/>
    <property type="evidence" value="ECO:0007669"/>
    <property type="project" value="UniProtKB-UniRule"/>
</dbReference>
<keyword evidence="13" id="KW-1185">Reference proteome</keyword>
<keyword evidence="7 10" id="KW-0238">DNA-binding</keyword>
<accession>G8LX68</accession>
<dbReference type="GO" id="GO:0016787">
    <property type="term" value="F:hydrolase activity"/>
    <property type="evidence" value="ECO:0007669"/>
    <property type="project" value="UniProtKB-KW"/>
</dbReference>
<evidence type="ECO:0000313" key="13">
    <source>
        <dbReference type="Proteomes" id="UP000005435"/>
    </source>
</evidence>
<evidence type="ECO:0000256" key="3">
    <source>
        <dbReference type="ARBA" id="ARBA00022759"/>
    </source>
</evidence>
<keyword evidence="6 10" id="KW-0051">Antiviral defense</keyword>
<dbReference type="HAMAP" id="MF_01470">
    <property type="entry name" value="Cas1"/>
    <property type="match status" value="1"/>
</dbReference>
<dbReference type="Proteomes" id="UP000005435">
    <property type="component" value="Chromosome"/>
</dbReference>
<dbReference type="PANTHER" id="PTHR34353">
    <property type="entry name" value="CRISPR-ASSOCIATED ENDONUCLEASE CAS1 1"/>
    <property type="match status" value="1"/>
</dbReference>
<comment type="similarity">
    <text evidence="10">Belongs to the CRISPR-associated endonuclease Cas1 family.</text>
</comment>
<evidence type="ECO:0000256" key="4">
    <source>
        <dbReference type="ARBA" id="ARBA00022801"/>
    </source>
</evidence>
<dbReference type="InterPro" id="IPR002729">
    <property type="entry name" value="CRISPR-assoc_Cas1"/>
</dbReference>
<evidence type="ECO:0000256" key="7">
    <source>
        <dbReference type="ARBA" id="ARBA00023125"/>
    </source>
</evidence>
<dbReference type="GO" id="GO:0051607">
    <property type="term" value="P:defense response to virus"/>
    <property type="evidence" value="ECO:0007669"/>
    <property type="project" value="UniProtKB-UniRule"/>
</dbReference>
<keyword evidence="11" id="KW-0175">Coiled coil</keyword>
<dbReference type="GO" id="GO:0003677">
    <property type="term" value="F:DNA binding"/>
    <property type="evidence" value="ECO:0007669"/>
    <property type="project" value="UniProtKB-KW"/>
</dbReference>
<evidence type="ECO:0000256" key="8">
    <source>
        <dbReference type="ARBA" id="ARBA00023211"/>
    </source>
</evidence>
<evidence type="ECO:0000256" key="2">
    <source>
        <dbReference type="ARBA" id="ARBA00022723"/>
    </source>
</evidence>
<dbReference type="InterPro" id="IPR042206">
    <property type="entry name" value="CRISPR-assoc_Cas1_C"/>
</dbReference>
<feature type="binding site" evidence="10">
    <location>
        <position position="247"/>
    </location>
    <ligand>
        <name>Mn(2+)</name>
        <dbReference type="ChEBI" id="CHEBI:29035"/>
    </ligand>
</feature>
<proteinExistence type="inferred from homology"/>
<dbReference type="eggNOG" id="COG1518">
    <property type="taxonomic scope" value="Bacteria"/>
</dbReference>
<dbReference type="CDD" id="cd09634">
    <property type="entry name" value="Cas1_I-II-III"/>
    <property type="match status" value="1"/>
</dbReference>
<dbReference type="RefSeq" id="WP_014255338.1">
    <property type="nucleotide sequence ID" value="NC_016627.1"/>
</dbReference>
<evidence type="ECO:0000256" key="10">
    <source>
        <dbReference type="HAMAP-Rule" id="MF_01470"/>
    </source>
</evidence>
<gene>
    <name evidence="10" type="primary">cas1</name>
    <name evidence="12" type="ordered locus">Clocl_2166</name>
</gene>
<reference evidence="12 13" key="2">
    <citation type="journal article" date="2012" name="Stand. Genomic Sci.">
        <title>Complete Genome Sequence of Clostridium clariflavum DSM 19732.</title>
        <authorList>
            <person name="Izquierdo J.A."/>
            <person name="Goodwin L."/>
            <person name="Davenport K.W."/>
            <person name="Teshima H."/>
            <person name="Bruce D."/>
            <person name="Detter C."/>
            <person name="Tapia R."/>
            <person name="Han S."/>
            <person name="Land M."/>
            <person name="Hauser L."/>
            <person name="Jeffries C.D."/>
            <person name="Han J."/>
            <person name="Pitluck S."/>
            <person name="Nolan M."/>
            <person name="Chen A."/>
            <person name="Huntemann M."/>
            <person name="Mavromatis K."/>
            <person name="Mikhailova N."/>
            <person name="Liolios K."/>
            <person name="Woyke T."/>
            <person name="Lynd L.R."/>
        </authorList>
    </citation>
    <scope>NUCLEOTIDE SEQUENCE [LARGE SCALE GENOMIC DNA]</scope>
    <source>
        <strain evidence="13">DSM 19732 / NBRC 101661 / EBR45</strain>
    </source>
</reference>
<dbReference type="Pfam" id="PF01867">
    <property type="entry name" value="Cas_Cas1"/>
    <property type="match status" value="1"/>
</dbReference>
<keyword evidence="8 10" id="KW-0464">Manganese</keyword>
<dbReference type="EC" id="3.1.-.-" evidence="10"/>
<dbReference type="InterPro" id="IPR042211">
    <property type="entry name" value="CRISPR-assoc_Cas1_N"/>
</dbReference>
<feature type="coiled-coil region" evidence="11">
    <location>
        <begin position="107"/>
        <end position="150"/>
    </location>
</feature>
<dbReference type="GO" id="GO:0043571">
    <property type="term" value="P:maintenance of CRISPR repeat elements"/>
    <property type="evidence" value="ECO:0007669"/>
    <property type="project" value="UniProtKB-UniRule"/>
</dbReference>
<evidence type="ECO:0000256" key="9">
    <source>
        <dbReference type="ARBA" id="ARBA00038592"/>
    </source>
</evidence>
<dbReference type="PANTHER" id="PTHR34353:SF2">
    <property type="entry name" value="CRISPR-ASSOCIATED ENDONUCLEASE CAS1 1"/>
    <property type="match status" value="1"/>
</dbReference>
<evidence type="ECO:0000256" key="1">
    <source>
        <dbReference type="ARBA" id="ARBA00022722"/>
    </source>
</evidence>